<evidence type="ECO:0000313" key="2">
    <source>
        <dbReference type="EMBL" id="GAA1243310.1"/>
    </source>
</evidence>
<accession>A0ABN1WAU6</accession>
<name>A0ABN1WAU6_9PSEU</name>
<evidence type="ECO:0000256" key="1">
    <source>
        <dbReference type="SAM" id="MobiDB-lite"/>
    </source>
</evidence>
<feature type="region of interest" description="Disordered" evidence="1">
    <location>
        <begin position="35"/>
        <end position="55"/>
    </location>
</feature>
<keyword evidence="3" id="KW-1185">Reference proteome</keyword>
<sequence>MTSNNAANHSAVFPSAFQSYTPVPLSIFLRERFKGGGTMNGKPAKRRSSLSSSVKRLGRELGVPSWTPELRTAERLAEVVDGMSAEQAERMLGQTVPPLLRALERVREQATDTDAGAAAGRGLSESELTAFLAGLEGDRGPG</sequence>
<comment type="caution">
    <text evidence="2">The sequence shown here is derived from an EMBL/GenBank/DDBJ whole genome shotgun (WGS) entry which is preliminary data.</text>
</comment>
<reference evidence="2 3" key="1">
    <citation type="journal article" date="2019" name="Int. J. Syst. Evol. Microbiol.">
        <title>The Global Catalogue of Microorganisms (GCM) 10K type strain sequencing project: providing services to taxonomists for standard genome sequencing and annotation.</title>
        <authorList>
            <consortium name="The Broad Institute Genomics Platform"/>
            <consortium name="The Broad Institute Genome Sequencing Center for Infectious Disease"/>
            <person name="Wu L."/>
            <person name="Ma J."/>
        </authorList>
    </citation>
    <scope>NUCLEOTIDE SEQUENCE [LARGE SCALE GENOMIC DNA]</scope>
    <source>
        <strain evidence="2 3">JCM 13023</strain>
    </source>
</reference>
<proteinExistence type="predicted"/>
<evidence type="ECO:0000313" key="3">
    <source>
        <dbReference type="Proteomes" id="UP001500653"/>
    </source>
</evidence>
<protein>
    <submittedName>
        <fullName evidence="2">Uncharacterized protein</fullName>
    </submittedName>
</protein>
<dbReference type="EMBL" id="BAAALN010000008">
    <property type="protein sequence ID" value="GAA1243310.1"/>
    <property type="molecule type" value="Genomic_DNA"/>
</dbReference>
<gene>
    <name evidence="2" type="ORF">GCM10009676_31140</name>
</gene>
<organism evidence="2 3">
    <name type="scientific">Prauserella halophila</name>
    <dbReference type="NCBI Taxonomy" id="185641"/>
    <lineage>
        <taxon>Bacteria</taxon>
        <taxon>Bacillati</taxon>
        <taxon>Actinomycetota</taxon>
        <taxon>Actinomycetes</taxon>
        <taxon>Pseudonocardiales</taxon>
        <taxon>Pseudonocardiaceae</taxon>
        <taxon>Prauserella</taxon>
    </lineage>
</organism>
<dbReference type="Proteomes" id="UP001500653">
    <property type="component" value="Unassembled WGS sequence"/>
</dbReference>